<gene>
    <name evidence="1" type="ORF">SAMN05216382_0966</name>
</gene>
<name>A0A1H7JD09_9SPHN</name>
<organism evidence="1 2">
    <name type="scientific">Sphingomonas palmae</name>
    <dbReference type="NCBI Taxonomy" id="1855283"/>
    <lineage>
        <taxon>Bacteria</taxon>
        <taxon>Pseudomonadati</taxon>
        <taxon>Pseudomonadota</taxon>
        <taxon>Alphaproteobacteria</taxon>
        <taxon>Sphingomonadales</taxon>
        <taxon>Sphingomonadaceae</taxon>
        <taxon>Sphingomonas</taxon>
    </lineage>
</organism>
<dbReference type="AlphaFoldDB" id="A0A1H7JD09"/>
<evidence type="ECO:0000313" key="2">
    <source>
        <dbReference type="Proteomes" id="UP000199214"/>
    </source>
</evidence>
<proteinExistence type="predicted"/>
<accession>A0A1H7JD09</accession>
<protein>
    <submittedName>
        <fullName evidence="1">Uncharacterized protein</fullName>
    </submittedName>
</protein>
<dbReference type="Proteomes" id="UP000199214">
    <property type="component" value="Unassembled WGS sequence"/>
</dbReference>
<keyword evidence="2" id="KW-1185">Reference proteome</keyword>
<evidence type="ECO:0000313" key="1">
    <source>
        <dbReference type="EMBL" id="SEK71205.1"/>
    </source>
</evidence>
<sequence>MAPPAWSVVGAGLAGGGLGEIERAVGAAVRVASVPPVSVVTLVAALPGTSSGMV</sequence>
<dbReference type="EMBL" id="FNZZ01000001">
    <property type="protein sequence ID" value="SEK71205.1"/>
    <property type="molecule type" value="Genomic_DNA"/>
</dbReference>
<dbReference type="STRING" id="1855283.SAMN05216382_0966"/>
<reference evidence="2" key="1">
    <citation type="submission" date="2016-10" db="EMBL/GenBank/DDBJ databases">
        <authorList>
            <person name="Varghese N."/>
            <person name="Submissions S."/>
        </authorList>
    </citation>
    <scope>NUCLEOTIDE SEQUENCE [LARGE SCALE GENOMIC DNA]</scope>
    <source>
        <strain evidence="2">JS21-1</strain>
    </source>
</reference>